<dbReference type="PANTHER" id="PTHR43265">
    <property type="entry name" value="ESTERASE ESTD"/>
    <property type="match status" value="1"/>
</dbReference>
<dbReference type="InterPro" id="IPR053145">
    <property type="entry name" value="AB_hydrolase_Est10"/>
</dbReference>
<dbReference type="InterPro" id="IPR022742">
    <property type="entry name" value="Hydrolase_4"/>
</dbReference>
<dbReference type="Proteomes" id="UP000289821">
    <property type="component" value="Unassembled WGS sequence"/>
</dbReference>
<comment type="caution">
    <text evidence="3">The sequence shown here is derived from an EMBL/GenBank/DDBJ whole genome shotgun (WGS) entry which is preliminary data.</text>
</comment>
<dbReference type="InterPro" id="IPR029058">
    <property type="entry name" value="AB_hydrolase_fold"/>
</dbReference>
<accession>A0A4Q0NNM6</accession>
<dbReference type="RefSeq" id="WP_128762802.1">
    <property type="nucleotide sequence ID" value="NZ_QOVI01000010.1"/>
</dbReference>
<dbReference type="PROSITE" id="PS00708">
    <property type="entry name" value="PRO_ENDOPEP_SER"/>
    <property type="match status" value="1"/>
</dbReference>
<dbReference type="EMBL" id="QOVI01000010">
    <property type="protein sequence ID" value="RXG11537.1"/>
    <property type="molecule type" value="Genomic_DNA"/>
</dbReference>
<evidence type="ECO:0000256" key="1">
    <source>
        <dbReference type="ARBA" id="ARBA00022801"/>
    </source>
</evidence>
<dbReference type="AlphaFoldDB" id="A0A4Q0NNM6"/>
<evidence type="ECO:0000313" key="3">
    <source>
        <dbReference type="EMBL" id="RXG11537.1"/>
    </source>
</evidence>
<dbReference type="OrthoDB" id="9809549at2"/>
<protein>
    <recommendedName>
        <fullName evidence="2">Serine aminopeptidase S33 domain-containing protein</fullName>
    </recommendedName>
</protein>
<dbReference type="PANTHER" id="PTHR43265:SF1">
    <property type="entry name" value="ESTERASE ESTD"/>
    <property type="match status" value="1"/>
</dbReference>
<proteinExistence type="predicted"/>
<dbReference type="GO" id="GO:0006508">
    <property type="term" value="P:proteolysis"/>
    <property type="evidence" value="ECO:0007669"/>
    <property type="project" value="InterPro"/>
</dbReference>
<dbReference type="InterPro" id="IPR002471">
    <property type="entry name" value="Pept_S9_AS"/>
</dbReference>
<keyword evidence="1" id="KW-0378">Hydrolase</keyword>
<dbReference type="GO" id="GO:0052689">
    <property type="term" value="F:carboxylic ester hydrolase activity"/>
    <property type="evidence" value="ECO:0007669"/>
    <property type="project" value="TreeGrafter"/>
</dbReference>
<evidence type="ECO:0000259" key="2">
    <source>
        <dbReference type="Pfam" id="PF12146"/>
    </source>
</evidence>
<feature type="domain" description="Serine aminopeptidase S33" evidence="2">
    <location>
        <begin position="182"/>
        <end position="427"/>
    </location>
</feature>
<organism evidence="3 4">
    <name type="scientific">Leeuwenhoekiella aestuarii</name>
    <dbReference type="NCBI Taxonomy" id="2249426"/>
    <lineage>
        <taxon>Bacteria</taxon>
        <taxon>Pseudomonadati</taxon>
        <taxon>Bacteroidota</taxon>
        <taxon>Flavobacteriia</taxon>
        <taxon>Flavobacteriales</taxon>
        <taxon>Flavobacteriaceae</taxon>
        <taxon>Leeuwenhoekiella</taxon>
    </lineage>
</organism>
<reference evidence="3 4" key="1">
    <citation type="submission" date="2018-07" db="EMBL/GenBank/DDBJ databases">
        <title>Leeuwenhoekiella genomics.</title>
        <authorList>
            <person name="Tahon G."/>
            <person name="Willems A."/>
        </authorList>
    </citation>
    <scope>NUCLEOTIDE SEQUENCE [LARGE SCALE GENOMIC DNA]</scope>
    <source>
        <strain evidence="3 4">R-50232</strain>
    </source>
</reference>
<dbReference type="SUPFAM" id="SSF53474">
    <property type="entry name" value="alpha/beta-Hydrolases"/>
    <property type="match status" value="1"/>
</dbReference>
<dbReference type="GO" id="GO:0004252">
    <property type="term" value="F:serine-type endopeptidase activity"/>
    <property type="evidence" value="ECO:0007669"/>
    <property type="project" value="InterPro"/>
</dbReference>
<sequence length="469" mass="52778">MTLRRIHIILVLVSLSTGLSWGQGLWQGQYHAKRLLLEKSQNQNTKDSFFLSSPEYYYNRLPLQQNYFGDSLILKNEEFNLELKLASQLDTTFTVVFTNYEGEYSIQFNRVNALQPHSYPQHPKGALPYASSELLFSGKKTGIDYGGTLVIPNDKKHYPLAILLNGTGRQDRNYTYSGHQFFTVLADALARNGIASFRMDDRGTGSTTGNFETAGISDFTADAQEALDYLKSREDIDSRFVGLIGHSEGGVVASRLTAQDSDVRFMVSLSGVGVSGLKILDLQNTAILKASKMPDSLVNLQMDLYRVLFKTVHENQQPDSLKTELEKRVKNWIQDKSSTSLNVLQLADGRDQTLIYRFCSSAKTKAYKEMIQYDPKDYLPKIEVPVLILNGDADIFVPASENVASFKENLINAPVVTTHIYPGLNHMYQHCNTCTSQEISMLDEVFAPEVMQDVANWILKQFYYAQSGN</sequence>
<keyword evidence="4" id="KW-1185">Reference proteome</keyword>
<dbReference type="Pfam" id="PF12146">
    <property type="entry name" value="Hydrolase_4"/>
    <property type="match status" value="1"/>
</dbReference>
<evidence type="ECO:0000313" key="4">
    <source>
        <dbReference type="Proteomes" id="UP000289821"/>
    </source>
</evidence>
<gene>
    <name evidence="3" type="ORF">DSM04_11029</name>
</gene>
<name>A0A4Q0NNM6_9FLAO</name>
<dbReference type="Gene3D" id="3.40.50.1820">
    <property type="entry name" value="alpha/beta hydrolase"/>
    <property type="match status" value="1"/>
</dbReference>